<sequence>MKVGDWEIYAHPLFLDQLELLTAAVERARDKDPEGYRAGRDAKMLAAVLKLAFEDIPADPAHKRFEQGETLGPARKYWRRAKFYQQYRLFFRFSSTAKVVVLAWVNDEQTKRAYGSRTDAYAVFARMLKAGNPPDDWDTLLTSAKAPAASRRLATAKQKL</sequence>
<dbReference type="RefSeq" id="WP_145619801.1">
    <property type="nucleotide sequence ID" value="NZ_JAYNFR010000033.1"/>
</dbReference>
<evidence type="ECO:0000313" key="2">
    <source>
        <dbReference type="Proteomes" id="UP000316545"/>
    </source>
</evidence>
<accession>A0A560FBD3</accession>
<protein>
    <submittedName>
        <fullName evidence="1">Toxin YhaV</fullName>
    </submittedName>
</protein>
<dbReference type="GO" id="GO:0110001">
    <property type="term" value="C:toxin-antitoxin complex"/>
    <property type="evidence" value="ECO:0007669"/>
    <property type="project" value="InterPro"/>
</dbReference>
<dbReference type="Pfam" id="PF11663">
    <property type="entry name" value="Toxin_YhaV"/>
    <property type="match status" value="1"/>
</dbReference>
<proteinExistence type="predicted"/>
<dbReference type="Proteomes" id="UP000316545">
    <property type="component" value="Unassembled WGS sequence"/>
</dbReference>
<evidence type="ECO:0000313" key="1">
    <source>
        <dbReference type="EMBL" id="TWB18928.1"/>
    </source>
</evidence>
<comment type="caution">
    <text evidence="1">The sequence shown here is derived from an EMBL/GenBank/DDBJ whole genome shotgun (WGS) entry which is preliminary data.</text>
</comment>
<reference evidence="1 2" key="1">
    <citation type="submission" date="2019-06" db="EMBL/GenBank/DDBJ databases">
        <title>Genomic Encyclopedia of Type Strains, Phase IV (KMG-V): Genome sequencing to study the core and pangenomes of soil and plant-associated prokaryotes.</title>
        <authorList>
            <person name="Whitman W."/>
        </authorList>
    </citation>
    <scope>NUCLEOTIDE SEQUENCE [LARGE SCALE GENOMIC DNA]</scope>
    <source>
        <strain evidence="1 2">BR 11865</strain>
    </source>
</reference>
<dbReference type="InterPro" id="IPR021679">
    <property type="entry name" value="Toxin_endonuclease_YhaV"/>
</dbReference>
<keyword evidence="2" id="KW-1185">Reference proteome</keyword>
<gene>
    <name evidence="1" type="ORF">FBZ88_12385</name>
</gene>
<dbReference type="AlphaFoldDB" id="A0A560FBD3"/>
<organism evidence="1 2">
    <name type="scientific">Nitrospirillum amazonense</name>
    <dbReference type="NCBI Taxonomy" id="28077"/>
    <lineage>
        <taxon>Bacteria</taxon>
        <taxon>Pseudomonadati</taxon>
        <taxon>Pseudomonadota</taxon>
        <taxon>Alphaproteobacteria</taxon>
        <taxon>Rhodospirillales</taxon>
        <taxon>Azospirillaceae</taxon>
        <taxon>Nitrospirillum</taxon>
    </lineage>
</organism>
<dbReference type="EMBL" id="VITO01000023">
    <property type="protein sequence ID" value="TWB18928.1"/>
    <property type="molecule type" value="Genomic_DNA"/>
</dbReference>
<name>A0A560FBD3_9PROT</name>
<dbReference type="GO" id="GO:0004540">
    <property type="term" value="F:RNA nuclease activity"/>
    <property type="evidence" value="ECO:0007669"/>
    <property type="project" value="InterPro"/>
</dbReference>